<evidence type="ECO:0000313" key="1">
    <source>
        <dbReference type="EMBL" id="ACM05083.1"/>
    </source>
</evidence>
<accession>B9L256</accession>
<dbReference type="KEGG" id="tro:trd_0038"/>
<dbReference type="Proteomes" id="UP000000447">
    <property type="component" value="Chromosome"/>
</dbReference>
<organism evidence="1 2">
    <name type="scientific">Thermomicrobium roseum (strain ATCC 27502 / DSM 5159 / P-2)</name>
    <dbReference type="NCBI Taxonomy" id="309801"/>
    <lineage>
        <taxon>Bacteria</taxon>
        <taxon>Pseudomonadati</taxon>
        <taxon>Thermomicrobiota</taxon>
        <taxon>Thermomicrobia</taxon>
        <taxon>Thermomicrobiales</taxon>
        <taxon>Thermomicrobiaceae</taxon>
        <taxon>Thermomicrobium</taxon>
    </lineage>
</organism>
<protein>
    <submittedName>
        <fullName evidence="1">Uncharacterized protein</fullName>
    </submittedName>
</protein>
<sequence>MLQPALRRVVPLVVGEGTTEGAMGRADRLDVVTLPNGRRQDGKQEEARWVA</sequence>
<evidence type="ECO:0000313" key="2">
    <source>
        <dbReference type="Proteomes" id="UP000000447"/>
    </source>
</evidence>
<keyword evidence="2" id="KW-1185">Reference proteome</keyword>
<dbReference type="STRING" id="309801.trd_0038"/>
<name>B9L256_THERP</name>
<gene>
    <name evidence="1" type="ordered locus">trd_0038</name>
</gene>
<reference evidence="1 2" key="1">
    <citation type="journal article" date="2009" name="PLoS ONE">
        <title>Complete genome sequence of the aerobic CO-oxidizing thermophile Thermomicrobium roseum.</title>
        <authorList>
            <person name="Wu D."/>
            <person name="Raymond J."/>
            <person name="Wu M."/>
            <person name="Chatterji S."/>
            <person name="Ren Q."/>
            <person name="Graham J.E."/>
            <person name="Bryant D.A."/>
            <person name="Robb F."/>
            <person name="Colman A."/>
            <person name="Tallon L.J."/>
            <person name="Badger J.H."/>
            <person name="Madupu R."/>
            <person name="Ward N.L."/>
            <person name="Eisen J.A."/>
        </authorList>
    </citation>
    <scope>NUCLEOTIDE SEQUENCE [LARGE SCALE GENOMIC DNA]</scope>
    <source>
        <strain evidence="2">ATCC 27502 / DSM 5159 / P-2</strain>
    </source>
</reference>
<dbReference type="HOGENOM" id="CLU_3104903_0_0_0"/>
<proteinExistence type="predicted"/>
<dbReference type="EMBL" id="CP001275">
    <property type="protein sequence ID" value="ACM05083.1"/>
    <property type="molecule type" value="Genomic_DNA"/>
</dbReference>
<dbReference type="AlphaFoldDB" id="B9L256"/>